<keyword evidence="3" id="KW-1185">Reference proteome</keyword>
<dbReference type="InterPro" id="IPR011335">
    <property type="entry name" value="Restrct_endonuc-II-like"/>
</dbReference>
<dbReference type="KEGG" id="svp:Pan189_39400"/>
<gene>
    <name evidence="2" type="ORF">Pan189_39400</name>
</gene>
<name>A0A517R6R7_9PLAN</name>
<evidence type="ECO:0000259" key="1">
    <source>
        <dbReference type="Pfam" id="PF05685"/>
    </source>
</evidence>
<dbReference type="RefSeq" id="WP_145365665.1">
    <property type="nucleotide sequence ID" value="NZ_CP036268.1"/>
</dbReference>
<dbReference type="SUPFAM" id="SSF52980">
    <property type="entry name" value="Restriction endonuclease-like"/>
    <property type="match status" value="1"/>
</dbReference>
<dbReference type="InterPro" id="IPR012296">
    <property type="entry name" value="Nuclease_put_TT1808"/>
</dbReference>
<dbReference type="PANTHER" id="PTHR34107:SF4">
    <property type="entry name" value="SLL1222 PROTEIN"/>
    <property type="match status" value="1"/>
</dbReference>
<reference evidence="2 3" key="1">
    <citation type="submission" date="2019-02" db="EMBL/GenBank/DDBJ databases">
        <title>Deep-cultivation of Planctomycetes and their phenomic and genomic characterization uncovers novel biology.</title>
        <authorList>
            <person name="Wiegand S."/>
            <person name="Jogler M."/>
            <person name="Boedeker C."/>
            <person name="Pinto D."/>
            <person name="Vollmers J."/>
            <person name="Rivas-Marin E."/>
            <person name="Kohn T."/>
            <person name="Peeters S.H."/>
            <person name="Heuer A."/>
            <person name="Rast P."/>
            <person name="Oberbeckmann S."/>
            <person name="Bunk B."/>
            <person name="Jeske O."/>
            <person name="Meyerdierks A."/>
            <person name="Storesund J.E."/>
            <person name="Kallscheuer N."/>
            <person name="Luecker S."/>
            <person name="Lage O.M."/>
            <person name="Pohl T."/>
            <person name="Merkel B.J."/>
            <person name="Hornburger P."/>
            <person name="Mueller R.-W."/>
            <person name="Bruemmer F."/>
            <person name="Labrenz M."/>
            <person name="Spormann A.M."/>
            <person name="Op den Camp H."/>
            <person name="Overmann J."/>
            <person name="Amann R."/>
            <person name="Jetten M.S.M."/>
            <person name="Mascher T."/>
            <person name="Medema M.H."/>
            <person name="Devos D.P."/>
            <person name="Kaster A.-K."/>
            <person name="Ovreas L."/>
            <person name="Rohde M."/>
            <person name="Galperin M.Y."/>
            <person name="Jogler C."/>
        </authorList>
    </citation>
    <scope>NUCLEOTIDE SEQUENCE [LARGE SCALE GENOMIC DNA]</scope>
    <source>
        <strain evidence="2 3">Pan189</strain>
    </source>
</reference>
<proteinExistence type="predicted"/>
<evidence type="ECO:0000313" key="2">
    <source>
        <dbReference type="EMBL" id="QDT39532.1"/>
    </source>
</evidence>
<organism evidence="2 3">
    <name type="scientific">Stratiformator vulcanicus</name>
    <dbReference type="NCBI Taxonomy" id="2527980"/>
    <lineage>
        <taxon>Bacteria</taxon>
        <taxon>Pseudomonadati</taxon>
        <taxon>Planctomycetota</taxon>
        <taxon>Planctomycetia</taxon>
        <taxon>Planctomycetales</taxon>
        <taxon>Planctomycetaceae</taxon>
        <taxon>Stratiformator</taxon>
    </lineage>
</organism>
<sequence>MSTASPPKQMTIEEFLALPEDDSVDRMLIRGELIELPMTYRNWRHSGSEPRIAAEILKWIDTQPEPRGEVFSGEAGVLFPELESLFGIDVAYFDAEAMQLFQADDTFLTGPPTLAVEILSPSDTIKLIDAKCKDYFDGGVKVVWRVEPLNGSVTIFEPGVPPRMVSGDDEITCEPHLPGFAVPVSRFFSR</sequence>
<protein>
    <recommendedName>
        <fullName evidence="1">Putative restriction endonuclease domain-containing protein</fullName>
    </recommendedName>
</protein>
<feature type="domain" description="Putative restriction endonuclease" evidence="1">
    <location>
        <begin position="13"/>
        <end position="184"/>
    </location>
</feature>
<dbReference type="PANTHER" id="PTHR34107">
    <property type="entry name" value="SLL0198 PROTEIN-RELATED"/>
    <property type="match status" value="1"/>
</dbReference>
<evidence type="ECO:0000313" key="3">
    <source>
        <dbReference type="Proteomes" id="UP000317318"/>
    </source>
</evidence>
<accession>A0A517R6R7</accession>
<dbReference type="AlphaFoldDB" id="A0A517R6R7"/>
<dbReference type="InterPro" id="IPR008538">
    <property type="entry name" value="Uma2"/>
</dbReference>
<dbReference type="CDD" id="cd06260">
    <property type="entry name" value="DUF820-like"/>
    <property type="match status" value="1"/>
</dbReference>
<dbReference type="OrthoDB" id="276303at2"/>
<dbReference type="Gene3D" id="3.90.1570.10">
    <property type="entry name" value="tt1808, chain A"/>
    <property type="match status" value="1"/>
</dbReference>
<dbReference type="EMBL" id="CP036268">
    <property type="protein sequence ID" value="QDT39532.1"/>
    <property type="molecule type" value="Genomic_DNA"/>
</dbReference>
<dbReference type="Pfam" id="PF05685">
    <property type="entry name" value="Uma2"/>
    <property type="match status" value="1"/>
</dbReference>
<dbReference type="Proteomes" id="UP000317318">
    <property type="component" value="Chromosome"/>
</dbReference>